<dbReference type="InterPro" id="IPR003593">
    <property type="entry name" value="AAA+_ATPase"/>
</dbReference>
<dbReference type="SMART" id="SM00382">
    <property type="entry name" value="AAA"/>
    <property type="match status" value="1"/>
</dbReference>
<accession>K8EJQ7</accession>
<dbReference type="EC" id="5.6.2.3" evidence="1"/>
<dbReference type="Proteomes" id="UP000198341">
    <property type="component" value="Chromosome 11"/>
</dbReference>
<dbReference type="GO" id="GO:0000723">
    <property type="term" value="P:telomere maintenance"/>
    <property type="evidence" value="ECO:0007669"/>
    <property type="project" value="InterPro"/>
</dbReference>
<comment type="similarity">
    <text evidence="1">Belongs to the helicase family.</text>
</comment>
<dbReference type="AlphaFoldDB" id="K8EJQ7"/>
<keyword evidence="2" id="KW-0175">Coiled coil</keyword>
<dbReference type="GO" id="GO:0005524">
    <property type="term" value="F:ATP binding"/>
    <property type="evidence" value="ECO:0007669"/>
    <property type="project" value="UniProtKB-KW"/>
</dbReference>
<feature type="region of interest" description="Disordered" evidence="3">
    <location>
        <begin position="636"/>
        <end position="688"/>
    </location>
</feature>
<dbReference type="CDD" id="cd18809">
    <property type="entry name" value="SF1_C_RecD"/>
    <property type="match status" value="1"/>
</dbReference>
<keyword evidence="6" id="KW-1185">Reference proteome</keyword>
<dbReference type="GO" id="GO:0016887">
    <property type="term" value="F:ATP hydrolysis activity"/>
    <property type="evidence" value="ECO:0007669"/>
    <property type="project" value="RHEA"/>
</dbReference>
<evidence type="ECO:0000259" key="4">
    <source>
        <dbReference type="SMART" id="SM00382"/>
    </source>
</evidence>
<feature type="domain" description="AAA+ ATPase" evidence="4">
    <location>
        <begin position="43"/>
        <end position="178"/>
    </location>
</feature>
<comment type="catalytic activity">
    <reaction evidence="1">
        <text>ATP + H2O = ADP + phosphate + H(+)</text>
        <dbReference type="Rhea" id="RHEA:13065"/>
        <dbReference type="ChEBI" id="CHEBI:15377"/>
        <dbReference type="ChEBI" id="CHEBI:15378"/>
        <dbReference type="ChEBI" id="CHEBI:30616"/>
        <dbReference type="ChEBI" id="CHEBI:43474"/>
        <dbReference type="ChEBI" id="CHEBI:456216"/>
        <dbReference type="EC" id="5.6.2.3"/>
    </reaction>
</comment>
<dbReference type="RefSeq" id="XP_007510067.1">
    <property type="nucleotide sequence ID" value="XM_007510005.1"/>
</dbReference>
<dbReference type="GeneID" id="19012974"/>
<dbReference type="SUPFAM" id="SSF52540">
    <property type="entry name" value="P-loop containing nucleoside triphosphate hydrolases"/>
    <property type="match status" value="2"/>
</dbReference>
<keyword evidence="1" id="KW-0378">Hydrolase</keyword>
<dbReference type="GO" id="GO:0043139">
    <property type="term" value="F:5'-3' DNA helicase activity"/>
    <property type="evidence" value="ECO:0007669"/>
    <property type="project" value="UniProtKB-EC"/>
</dbReference>
<keyword evidence="1" id="KW-0547">Nucleotide-binding</keyword>
<dbReference type="Pfam" id="PF05970">
    <property type="entry name" value="PIF1"/>
    <property type="match status" value="1"/>
</dbReference>
<evidence type="ECO:0000256" key="1">
    <source>
        <dbReference type="RuleBase" id="RU363044"/>
    </source>
</evidence>
<comment type="cofactor">
    <cofactor evidence="1">
        <name>Mg(2+)</name>
        <dbReference type="ChEBI" id="CHEBI:18420"/>
    </cofactor>
</comment>
<keyword evidence="1" id="KW-0234">DNA repair</keyword>
<dbReference type="KEGG" id="bpg:Bathy11g02950"/>
<dbReference type="InterPro" id="IPR027417">
    <property type="entry name" value="P-loop_NTPase"/>
</dbReference>
<sequence>MTTIEAPEALTEQFLHLSLLEEILPDETTLSDDQSVAISNILDGKNCYVYGPGGTGKTVLLKTAVQKLREEQKKNVAVCATTGIASESIDGVTIHSLAGCGVVENIHFLGLKGKANETRREVIQAYDVLFIDEISMLSGEMFDRLSEHFGIIRQNTTKPFGGLQVVVFGDFLQLQPIPKLGVNNSRLKAVCPAMMLDRGLCFQSFTWDMLEFTFCELKKVFRQEDEIFANLLSRVRRGEQRAGNEIVEYVESQRNIGSDDIRRFEMKLFSKNKDVNAFNTLKLNELKTEAQIYKAIDSEEPCVDISDNRYNDYCKSLKGNWMYLKEIRAEEIVELKVDCEVMMLLNTSVPGTTASDGEPRRLANGSRGKIIKFDIPDEEAMKSHVEKLEKEPDANKHDIDLLNRQLDWVKRAAQKKQKIPYVLFKGFEEAIPILPMEFSFDTSGLGKNVRLQIPIKLAFAITVHKSQGMSLDSCSVDASNVFAPAQVYVALSRCRSAAGLQIENLNSSKIKAPQDALDFYDHLRDPNKYPPNTHKWWQYSPMMNEKEKAANKILRQYYEPIKDENENGCFSEFLSVKHNRMGKRAGDELLNEEPDANWKCKACNNKRQYSLECCFLVREQVARDFDTDVFREPWSQRRNSSVHTPQTTEPPSSLPRPDCDDEDTRIATRTTTRSRSEADDEDDGDLEHIIKRQRMRQELETINLQIELMERRNRLAQLQENET</sequence>
<protein>
    <recommendedName>
        <fullName evidence="1">ATP-dependent DNA helicase</fullName>
        <ecNumber evidence="1">5.6.2.3</ecNumber>
    </recommendedName>
</protein>
<evidence type="ECO:0000313" key="6">
    <source>
        <dbReference type="Proteomes" id="UP000198341"/>
    </source>
</evidence>
<name>K8EJQ7_9CHLO</name>
<feature type="coiled-coil region" evidence="2">
    <location>
        <begin position="692"/>
        <end position="721"/>
    </location>
</feature>
<evidence type="ECO:0000256" key="2">
    <source>
        <dbReference type="SAM" id="Coils"/>
    </source>
</evidence>
<dbReference type="InterPro" id="IPR051055">
    <property type="entry name" value="PIF1_helicase"/>
</dbReference>
<dbReference type="EMBL" id="FO082268">
    <property type="protein sequence ID" value="CCO18412.1"/>
    <property type="molecule type" value="Genomic_DNA"/>
</dbReference>
<dbReference type="PANTHER" id="PTHR47642">
    <property type="entry name" value="ATP-DEPENDENT DNA HELICASE"/>
    <property type="match status" value="1"/>
</dbReference>
<proteinExistence type="inferred from homology"/>
<dbReference type="STRING" id="41875.K8EJQ7"/>
<dbReference type="eggNOG" id="KOG0987">
    <property type="taxonomic scope" value="Eukaryota"/>
</dbReference>
<dbReference type="PANTHER" id="PTHR47642:SF5">
    <property type="entry name" value="ATP-DEPENDENT DNA HELICASE"/>
    <property type="match status" value="1"/>
</dbReference>
<dbReference type="InterPro" id="IPR010285">
    <property type="entry name" value="DNA_helicase_pif1-like_DEAD"/>
</dbReference>
<dbReference type="GO" id="GO:0006310">
    <property type="term" value="P:DNA recombination"/>
    <property type="evidence" value="ECO:0007669"/>
    <property type="project" value="UniProtKB-KW"/>
</dbReference>
<feature type="compositionally biased region" description="Polar residues" evidence="3">
    <location>
        <begin position="636"/>
        <end position="651"/>
    </location>
</feature>
<keyword evidence="1" id="KW-0347">Helicase</keyword>
<evidence type="ECO:0000313" key="5">
    <source>
        <dbReference type="EMBL" id="CCO18412.1"/>
    </source>
</evidence>
<evidence type="ECO:0000256" key="3">
    <source>
        <dbReference type="SAM" id="MobiDB-lite"/>
    </source>
</evidence>
<dbReference type="OrthoDB" id="508102at2759"/>
<keyword evidence="1" id="KW-0233">DNA recombination</keyword>
<reference evidence="5 6" key="1">
    <citation type="submission" date="2011-10" db="EMBL/GenBank/DDBJ databases">
        <authorList>
            <person name="Genoscope - CEA"/>
        </authorList>
    </citation>
    <scope>NUCLEOTIDE SEQUENCE [LARGE SCALE GENOMIC DNA]</scope>
    <source>
        <strain evidence="5 6">RCC 1105</strain>
    </source>
</reference>
<dbReference type="Gene3D" id="3.40.50.300">
    <property type="entry name" value="P-loop containing nucleotide triphosphate hydrolases"/>
    <property type="match status" value="1"/>
</dbReference>
<keyword evidence="1" id="KW-0227">DNA damage</keyword>
<gene>
    <name evidence="5" type="ordered locus">Bathy11g02950</name>
</gene>
<keyword evidence="1" id="KW-0067">ATP-binding</keyword>
<organism evidence="5 6">
    <name type="scientific">Bathycoccus prasinos</name>
    <dbReference type="NCBI Taxonomy" id="41875"/>
    <lineage>
        <taxon>Eukaryota</taxon>
        <taxon>Viridiplantae</taxon>
        <taxon>Chlorophyta</taxon>
        <taxon>Mamiellophyceae</taxon>
        <taxon>Mamiellales</taxon>
        <taxon>Bathycoccaceae</taxon>
        <taxon>Bathycoccus</taxon>
    </lineage>
</organism>
<dbReference type="GO" id="GO:0006281">
    <property type="term" value="P:DNA repair"/>
    <property type="evidence" value="ECO:0007669"/>
    <property type="project" value="UniProtKB-KW"/>
</dbReference>